<dbReference type="InterPro" id="IPR036388">
    <property type="entry name" value="WH-like_DNA-bd_sf"/>
</dbReference>
<dbReference type="EMBL" id="BAAATR010000030">
    <property type="protein sequence ID" value="GAA2264059.1"/>
    <property type="molecule type" value="Genomic_DNA"/>
</dbReference>
<feature type="region of interest" description="Disordered" evidence="8">
    <location>
        <begin position="209"/>
        <end position="228"/>
    </location>
</feature>
<keyword evidence="6" id="KW-0802">TPR repeat</keyword>
<dbReference type="SMART" id="SM01043">
    <property type="entry name" value="BTAD"/>
    <property type="match status" value="1"/>
</dbReference>
<evidence type="ECO:0000313" key="11">
    <source>
        <dbReference type="Proteomes" id="UP001500305"/>
    </source>
</evidence>
<dbReference type="InterPro" id="IPR051677">
    <property type="entry name" value="AfsR-DnrI-RedD_regulator"/>
</dbReference>
<evidence type="ECO:0000256" key="4">
    <source>
        <dbReference type="ARBA" id="ARBA00023125"/>
    </source>
</evidence>
<protein>
    <submittedName>
        <fullName evidence="10">Transcriptional regulator AfsR</fullName>
    </submittedName>
</protein>
<evidence type="ECO:0000256" key="2">
    <source>
        <dbReference type="ARBA" id="ARBA00023012"/>
    </source>
</evidence>
<dbReference type="InterPro" id="IPR019734">
    <property type="entry name" value="TPR_rpt"/>
</dbReference>
<dbReference type="RefSeq" id="WP_344639270.1">
    <property type="nucleotide sequence ID" value="NZ_BAAATR010000030.1"/>
</dbReference>
<evidence type="ECO:0000256" key="7">
    <source>
        <dbReference type="PROSITE-ProRule" id="PRU01091"/>
    </source>
</evidence>
<feature type="DNA-binding region" description="OmpR/PhoB-type" evidence="7">
    <location>
        <begin position="1"/>
        <end position="95"/>
    </location>
</feature>
<evidence type="ECO:0000313" key="10">
    <source>
        <dbReference type="EMBL" id="GAA2264059.1"/>
    </source>
</evidence>
<dbReference type="InterPro" id="IPR016032">
    <property type="entry name" value="Sig_transdc_resp-reg_C-effctor"/>
</dbReference>
<evidence type="ECO:0000259" key="9">
    <source>
        <dbReference type="PROSITE" id="PS51755"/>
    </source>
</evidence>
<dbReference type="Pfam" id="PF00486">
    <property type="entry name" value="Trans_reg_C"/>
    <property type="match status" value="1"/>
</dbReference>
<evidence type="ECO:0000256" key="6">
    <source>
        <dbReference type="PROSITE-ProRule" id="PRU00339"/>
    </source>
</evidence>
<dbReference type="SMART" id="SM00862">
    <property type="entry name" value="Trans_reg_C"/>
    <property type="match status" value="1"/>
</dbReference>
<gene>
    <name evidence="10" type="primary">afsR_4</name>
    <name evidence="10" type="ORF">GCM10010430_55830</name>
</gene>
<dbReference type="Gene3D" id="1.10.10.10">
    <property type="entry name" value="Winged helix-like DNA-binding domain superfamily/Winged helix DNA-binding domain"/>
    <property type="match status" value="1"/>
</dbReference>
<keyword evidence="4 7" id="KW-0238">DNA-binding</keyword>
<dbReference type="Gene3D" id="3.40.50.300">
    <property type="entry name" value="P-loop containing nucleotide triphosphate hydrolases"/>
    <property type="match status" value="1"/>
</dbReference>
<feature type="repeat" description="TPR" evidence="6">
    <location>
        <begin position="809"/>
        <end position="842"/>
    </location>
</feature>
<dbReference type="Pfam" id="PF03704">
    <property type="entry name" value="BTAD"/>
    <property type="match status" value="1"/>
</dbReference>
<feature type="domain" description="OmpR/PhoB-type" evidence="9">
    <location>
        <begin position="1"/>
        <end position="95"/>
    </location>
</feature>
<keyword evidence="5" id="KW-0804">Transcription</keyword>
<dbReference type="Pfam" id="PF13424">
    <property type="entry name" value="TPR_12"/>
    <property type="match status" value="1"/>
</dbReference>
<keyword evidence="2" id="KW-0902">Two-component regulatory system</keyword>
<dbReference type="Gene3D" id="1.25.40.10">
    <property type="entry name" value="Tetratricopeptide repeat domain"/>
    <property type="match status" value="3"/>
</dbReference>
<dbReference type="PROSITE" id="PS50005">
    <property type="entry name" value="TPR"/>
    <property type="match status" value="1"/>
</dbReference>
<proteinExistence type="inferred from homology"/>
<dbReference type="SUPFAM" id="SSF52540">
    <property type="entry name" value="P-loop containing nucleoside triphosphate hydrolases"/>
    <property type="match status" value="1"/>
</dbReference>
<dbReference type="SUPFAM" id="SSF46894">
    <property type="entry name" value="C-terminal effector domain of the bipartite response regulators"/>
    <property type="match status" value="1"/>
</dbReference>
<feature type="region of interest" description="Disordered" evidence="8">
    <location>
        <begin position="601"/>
        <end position="626"/>
    </location>
</feature>
<evidence type="ECO:0000256" key="8">
    <source>
        <dbReference type="SAM" id="MobiDB-lite"/>
    </source>
</evidence>
<keyword evidence="3" id="KW-0805">Transcription regulation</keyword>
<dbReference type="SUPFAM" id="SSF48452">
    <property type="entry name" value="TPR-like"/>
    <property type="match status" value="3"/>
</dbReference>
<dbReference type="PANTHER" id="PTHR35807">
    <property type="entry name" value="TRANSCRIPTIONAL REGULATOR REDD-RELATED"/>
    <property type="match status" value="1"/>
</dbReference>
<sequence length="937" mass="100087">MTGMPSGPCYTVLGTVEVLRGEDPLPVGPPQQRALLAMLLLRRNTTVGLDELIDGLWGEEPPRAAAGTVRLYVHRLRHALGPVIATHGKSYALRVAPGALDLDAFEEQVARARARLTTDGPGAAAELLARALTWWRGVPLAGLPGPHARIHRERLSELRLAVLLERIELDLQLGHHARLIPELTALCEEHPGDGRLDLLLNTARAHSGRNGTVRTAADSPPSRRAPEKADALAAALPPPAQLPYVPGDFTGRDEEMRTLVEALTPTSAEGLMIAAVSGMGGVGKTTLAVHAAQRLRGHFPDGQLYANLRGMREDPADPAVVLAGFLRALGVADSAIPDDQEGRAALYRTRLAGRRILLVLDDARNYLQIEALLPGSPDCAVLVTSRTTIPELPAAPQLRLDVLPTNKALALFRRIAGLERVAAEPEAAAALATRCGGLPLALRLAGSRLVARPAWSLSDMVRLLDGSRWAMDAPAGGADGLATCFRHSYDLLGDEEARLFRLMAIPRQPTTDTEGAAALAGLPPAETGRCLERLADLGLLETPVPDTYRFHDLLREFAAARSEEQDRPEERAAALTRLLDHFLTLACAAYARHRPGHPLAGLLLPAAPPGPSHTAPDDGPPRGLPEPSTLLAVAEQVLEAAPAAIGPVANLVLALEPLLDRSFRWDCLVSPARRILDVAEEQGHLRAAGRIGHALGSALTMVGRFDEAEKTLHQAEQAMLMVGDEAVRTEALTRQALVWQCRGDWERAEAGFRRAIAVGEDCGNTWGVGNSMLNSVSSLLRLGRLDDAATTCRAALESVRASKDHFGHAHALYQLGVVTRHLGEFEEAVARHRQSAELGARNGYPAFEVLNGVSETAALLAANRASDAAECGERAVAAARRLGWRAAEARALRLVGTAFEAAGERDLARQRLTEAVELLASIGLPESAQAKEILAGL</sequence>
<dbReference type="PROSITE" id="PS51755">
    <property type="entry name" value="OMPR_PHOB"/>
    <property type="match status" value="1"/>
</dbReference>
<reference evidence="11" key="1">
    <citation type="journal article" date="2019" name="Int. J. Syst. Evol. Microbiol.">
        <title>The Global Catalogue of Microorganisms (GCM) 10K type strain sequencing project: providing services to taxonomists for standard genome sequencing and annotation.</title>
        <authorList>
            <consortium name="The Broad Institute Genomics Platform"/>
            <consortium name="The Broad Institute Genome Sequencing Center for Infectious Disease"/>
            <person name="Wu L."/>
            <person name="Ma J."/>
        </authorList>
    </citation>
    <scope>NUCLEOTIDE SEQUENCE [LARGE SCALE GENOMIC DNA]</scope>
    <source>
        <strain evidence="11">JCM 7356</strain>
    </source>
</reference>
<dbReference type="Pfam" id="PF00931">
    <property type="entry name" value="NB-ARC"/>
    <property type="match status" value="1"/>
</dbReference>
<name>A0ABN3EN97_9ACTN</name>
<dbReference type="InterPro" id="IPR001867">
    <property type="entry name" value="OmpR/PhoB-type_DNA-bd"/>
</dbReference>
<evidence type="ECO:0000256" key="3">
    <source>
        <dbReference type="ARBA" id="ARBA00023015"/>
    </source>
</evidence>
<dbReference type="InterPro" id="IPR011990">
    <property type="entry name" value="TPR-like_helical_dom_sf"/>
</dbReference>
<dbReference type="SMART" id="SM00028">
    <property type="entry name" value="TPR"/>
    <property type="match status" value="3"/>
</dbReference>
<organism evidence="10 11">
    <name type="scientific">Kitasatospora cystarginea</name>
    <dbReference type="NCBI Taxonomy" id="58350"/>
    <lineage>
        <taxon>Bacteria</taxon>
        <taxon>Bacillati</taxon>
        <taxon>Actinomycetota</taxon>
        <taxon>Actinomycetes</taxon>
        <taxon>Kitasatosporales</taxon>
        <taxon>Streptomycetaceae</taxon>
        <taxon>Kitasatospora</taxon>
    </lineage>
</organism>
<evidence type="ECO:0000256" key="5">
    <source>
        <dbReference type="ARBA" id="ARBA00023163"/>
    </source>
</evidence>
<dbReference type="PRINTS" id="PR00364">
    <property type="entry name" value="DISEASERSIST"/>
</dbReference>
<dbReference type="InterPro" id="IPR027417">
    <property type="entry name" value="P-loop_NTPase"/>
</dbReference>
<dbReference type="InterPro" id="IPR005158">
    <property type="entry name" value="BTAD"/>
</dbReference>
<dbReference type="PANTHER" id="PTHR35807:SF1">
    <property type="entry name" value="TRANSCRIPTIONAL REGULATOR REDD"/>
    <property type="match status" value="1"/>
</dbReference>
<comment type="similarity">
    <text evidence="1">Belongs to the AfsR/DnrI/RedD regulatory family.</text>
</comment>
<accession>A0ABN3EN97</accession>
<comment type="caution">
    <text evidence="10">The sequence shown here is derived from an EMBL/GenBank/DDBJ whole genome shotgun (WGS) entry which is preliminary data.</text>
</comment>
<dbReference type="Proteomes" id="UP001500305">
    <property type="component" value="Unassembled WGS sequence"/>
</dbReference>
<keyword evidence="11" id="KW-1185">Reference proteome</keyword>
<dbReference type="InterPro" id="IPR002182">
    <property type="entry name" value="NB-ARC"/>
</dbReference>
<evidence type="ECO:0000256" key="1">
    <source>
        <dbReference type="ARBA" id="ARBA00005820"/>
    </source>
</evidence>